<feature type="transmembrane region" description="Helical" evidence="7">
    <location>
        <begin position="100"/>
        <end position="122"/>
    </location>
</feature>
<feature type="transmembrane region" description="Helical" evidence="7">
    <location>
        <begin position="46"/>
        <end position="65"/>
    </location>
</feature>
<evidence type="ECO:0000256" key="3">
    <source>
        <dbReference type="ARBA" id="ARBA00022475"/>
    </source>
</evidence>
<dbReference type="InterPro" id="IPR011701">
    <property type="entry name" value="MFS"/>
</dbReference>
<dbReference type="AlphaFoldDB" id="H5SDQ3"/>
<keyword evidence="4 7" id="KW-0812">Transmembrane</keyword>
<feature type="transmembrane region" description="Helical" evidence="7">
    <location>
        <begin position="304"/>
        <end position="324"/>
    </location>
</feature>
<keyword evidence="2" id="KW-0813">Transport</keyword>
<feature type="transmembrane region" description="Helical" evidence="7">
    <location>
        <begin position="280"/>
        <end position="298"/>
    </location>
</feature>
<dbReference type="CDD" id="cd06174">
    <property type="entry name" value="MFS"/>
    <property type="match status" value="1"/>
</dbReference>
<feature type="transmembrane region" description="Helical" evidence="7">
    <location>
        <begin position="134"/>
        <end position="152"/>
    </location>
</feature>
<protein>
    <submittedName>
        <fullName evidence="8">MFS transporter</fullName>
    </submittedName>
</protein>
<sequence length="392" mass="42819">MNTENATLPKWHLQAVQVGQSIATTMILYGQPYYAKSALGWKPSTIALAQITIGLLTAIGSVQGGRVIERNGCRASLRLGLTGLIAGSLAGCVLPEGWNMVVAIVLVAGFQGFIWPAIEAALTRGEPQHRVQHLVGMYNLGWSGASGFSFFITTPLMSAFGLRAMFILPLVLYLFNLFMVWRVLPDYDSIPDEHHTVVDPEGVELTPEQRQAFRLLGWLANPMAYVAINVIVTYNPVVAQRIGLSFATASSWFSLWFYVRMVAFDLLRRWSGWHYRPGMLFGAFGVAMLGFAGMMLAPSLAVHLLAQVLFGLSIGLLYQSSLFYSMAGSEEKGTHGGFHESFIGLGIAAGASMAFVGDRIAPQHPALSVGLVWGVMAMALLTMWWIASRVRR</sequence>
<keyword evidence="3" id="KW-1003">Cell membrane</keyword>
<dbReference type="EMBL" id="AP011684">
    <property type="protein sequence ID" value="BAL54289.1"/>
    <property type="molecule type" value="Genomic_DNA"/>
</dbReference>
<evidence type="ECO:0000313" key="8">
    <source>
        <dbReference type="EMBL" id="BAL54289.1"/>
    </source>
</evidence>
<dbReference type="InterPro" id="IPR050171">
    <property type="entry name" value="MFS_Transporters"/>
</dbReference>
<feature type="transmembrane region" description="Helical" evidence="7">
    <location>
        <begin position="367"/>
        <end position="387"/>
    </location>
</feature>
<dbReference type="Gene3D" id="1.20.1250.20">
    <property type="entry name" value="MFS general substrate transporter like domains"/>
    <property type="match status" value="1"/>
</dbReference>
<evidence type="ECO:0000256" key="2">
    <source>
        <dbReference type="ARBA" id="ARBA00022448"/>
    </source>
</evidence>
<feature type="transmembrane region" description="Helical" evidence="7">
    <location>
        <begin position="336"/>
        <end position="355"/>
    </location>
</feature>
<organism evidence="8">
    <name type="scientific">uncultured prokaryote</name>
    <dbReference type="NCBI Taxonomy" id="198431"/>
    <lineage>
        <taxon>unclassified sequences</taxon>
        <taxon>environmental samples</taxon>
    </lineage>
</organism>
<proteinExistence type="predicted"/>
<dbReference type="Pfam" id="PF07690">
    <property type="entry name" value="MFS_1"/>
    <property type="match status" value="1"/>
</dbReference>
<dbReference type="SUPFAM" id="SSF103473">
    <property type="entry name" value="MFS general substrate transporter"/>
    <property type="match status" value="1"/>
</dbReference>
<comment type="subcellular location">
    <subcellularLocation>
        <location evidence="1">Cell membrane</location>
        <topology evidence="1">Multi-pass membrane protein</topology>
    </subcellularLocation>
</comment>
<keyword evidence="6 7" id="KW-0472">Membrane</keyword>
<reference evidence="8" key="1">
    <citation type="journal article" date="2005" name="Environ. Microbiol.">
        <title>Genetic and functional properties of uncultivated thermophilic crenarchaeotes from a subsurface gold mine as revealed by analysis of genome fragments.</title>
        <authorList>
            <person name="Nunoura T."/>
            <person name="Hirayama H."/>
            <person name="Takami H."/>
            <person name="Oida H."/>
            <person name="Nishi S."/>
            <person name="Shimamura S."/>
            <person name="Suzuki Y."/>
            <person name="Inagaki F."/>
            <person name="Takai K."/>
            <person name="Nealson K.H."/>
            <person name="Horikoshi K."/>
        </authorList>
    </citation>
    <scope>NUCLEOTIDE SEQUENCE</scope>
</reference>
<feature type="transmembrane region" description="Helical" evidence="7">
    <location>
        <begin position="238"/>
        <end position="259"/>
    </location>
</feature>
<feature type="transmembrane region" description="Helical" evidence="7">
    <location>
        <begin position="77"/>
        <end position="94"/>
    </location>
</feature>
<evidence type="ECO:0000256" key="5">
    <source>
        <dbReference type="ARBA" id="ARBA00022989"/>
    </source>
</evidence>
<evidence type="ECO:0000256" key="1">
    <source>
        <dbReference type="ARBA" id="ARBA00004651"/>
    </source>
</evidence>
<dbReference type="PANTHER" id="PTHR23517">
    <property type="entry name" value="RESISTANCE PROTEIN MDTM, PUTATIVE-RELATED-RELATED"/>
    <property type="match status" value="1"/>
</dbReference>
<dbReference type="GO" id="GO:0022857">
    <property type="term" value="F:transmembrane transporter activity"/>
    <property type="evidence" value="ECO:0007669"/>
    <property type="project" value="InterPro"/>
</dbReference>
<dbReference type="GO" id="GO:0005886">
    <property type="term" value="C:plasma membrane"/>
    <property type="evidence" value="ECO:0007669"/>
    <property type="project" value="UniProtKB-SubCell"/>
</dbReference>
<gene>
    <name evidence="8" type="ORF">HGMM_F14E02C06</name>
</gene>
<feature type="transmembrane region" description="Helical" evidence="7">
    <location>
        <begin position="215"/>
        <end position="232"/>
    </location>
</feature>
<dbReference type="InterPro" id="IPR036259">
    <property type="entry name" value="MFS_trans_sf"/>
</dbReference>
<reference evidence="8" key="2">
    <citation type="journal article" date="2012" name="PLoS ONE">
        <title>A Deeply Branching Thermophilic Bacterium with an Ancient Acetyl-CoA Pathway Dominates a Subsurface Ecosystem.</title>
        <authorList>
            <person name="Takami H."/>
            <person name="Noguchi H."/>
            <person name="Takaki Y."/>
            <person name="Uchiyama I."/>
            <person name="Toyoda A."/>
            <person name="Nishi S."/>
            <person name="Chee G.-J."/>
            <person name="Arai W."/>
            <person name="Nunoura T."/>
            <person name="Itoh T."/>
            <person name="Hattori M."/>
            <person name="Takai K."/>
        </authorList>
    </citation>
    <scope>NUCLEOTIDE SEQUENCE</scope>
</reference>
<name>H5SDQ3_9ZZZZ</name>
<evidence type="ECO:0000256" key="4">
    <source>
        <dbReference type="ARBA" id="ARBA00022692"/>
    </source>
</evidence>
<dbReference type="PANTHER" id="PTHR23517:SF3">
    <property type="entry name" value="INTEGRAL MEMBRANE TRANSPORT PROTEIN"/>
    <property type="match status" value="1"/>
</dbReference>
<feature type="transmembrane region" description="Helical" evidence="7">
    <location>
        <begin position="164"/>
        <end position="184"/>
    </location>
</feature>
<keyword evidence="5 7" id="KW-1133">Transmembrane helix</keyword>
<accession>H5SDQ3</accession>
<evidence type="ECO:0000256" key="6">
    <source>
        <dbReference type="ARBA" id="ARBA00023136"/>
    </source>
</evidence>
<evidence type="ECO:0000256" key="7">
    <source>
        <dbReference type="SAM" id="Phobius"/>
    </source>
</evidence>